<dbReference type="Proteomes" id="UP000821845">
    <property type="component" value="Chromosome 1"/>
</dbReference>
<keyword evidence="2" id="KW-1185">Reference proteome</keyword>
<organism evidence="1 2">
    <name type="scientific">Hyalomma asiaticum</name>
    <name type="common">Tick</name>
    <dbReference type="NCBI Taxonomy" id="266040"/>
    <lineage>
        <taxon>Eukaryota</taxon>
        <taxon>Metazoa</taxon>
        <taxon>Ecdysozoa</taxon>
        <taxon>Arthropoda</taxon>
        <taxon>Chelicerata</taxon>
        <taxon>Arachnida</taxon>
        <taxon>Acari</taxon>
        <taxon>Parasitiformes</taxon>
        <taxon>Ixodida</taxon>
        <taxon>Ixodoidea</taxon>
        <taxon>Ixodidae</taxon>
        <taxon>Hyalomminae</taxon>
        <taxon>Hyalomma</taxon>
    </lineage>
</organism>
<accession>A0ACB7TEZ1</accession>
<name>A0ACB7TEZ1_HYAAI</name>
<evidence type="ECO:0000313" key="2">
    <source>
        <dbReference type="Proteomes" id="UP000821845"/>
    </source>
</evidence>
<evidence type="ECO:0000313" key="1">
    <source>
        <dbReference type="EMBL" id="KAH6945736.1"/>
    </source>
</evidence>
<gene>
    <name evidence="1" type="ORF">HPB50_009731</name>
</gene>
<comment type="caution">
    <text evidence="1">The sequence shown here is derived from an EMBL/GenBank/DDBJ whole genome shotgun (WGS) entry which is preliminary data.</text>
</comment>
<proteinExistence type="predicted"/>
<sequence>MATLKARLFLIVAYFASVAAVVSVERYWHESGGHCIDNLSSWLAVWRKTPFKSKNLAQAISAPSSHIYFLLCLSRLAGFQFSELLSRNDYVSAMLVVFAVIGIIFTALIVAAGVVSLATRALANHGCDGSCPHRDQRRQLNDNPNNIDVSVQPTDTTVAGALFQAPPSSTHGQCQHATGAGREPFRFTTEPSAEHPTDLNLGEAAPAAEPGCPADTRVQRELHVTSLPDTPPVPTAVLASVARGTAH</sequence>
<dbReference type="EMBL" id="CM023481">
    <property type="protein sequence ID" value="KAH6945736.1"/>
    <property type="molecule type" value="Genomic_DNA"/>
</dbReference>
<reference evidence="1" key="1">
    <citation type="submission" date="2020-05" db="EMBL/GenBank/DDBJ databases">
        <title>Large-scale comparative analyses of tick genomes elucidate their genetic diversity and vector capacities.</title>
        <authorList>
            <person name="Jia N."/>
            <person name="Wang J."/>
            <person name="Shi W."/>
            <person name="Du L."/>
            <person name="Sun Y."/>
            <person name="Zhan W."/>
            <person name="Jiang J."/>
            <person name="Wang Q."/>
            <person name="Zhang B."/>
            <person name="Ji P."/>
            <person name="Sakyi L.B."/>
            <person name="Cui X."/>
            <person name="Yuan T."/>
            <person name="Jiang B."/>
            <person name="Yang W."/>
            <person name="Lam T.T.-Y."/>
            <person name="Chang Q."/>
            <person name="Ding S."/>
            <person name="Wang X."/>
            <person name="Zhu J."/>
            <person name="Ruan X."/>
            <person name="Zhao L."/>
            <person name="Wei J."/>
            <person name="Que T."/>
            <person name="Du C."/>
            <person name="Cheng J."/>
            <person name="Dai P."/>
            <person name="Han X."/>
            <person name="Huang E."/>
            <person name="Gao Y."/>
            <person name="Liu J."/>
            <person name="Shao H."/>
            <person name="Ye R."/>
            <person name="Li L."/>
            <person name="Wei W."/>
            <person name="Wang X."/>
            <person name="Wang C."/>
            <person name="Yang T."/>
            <person name="Huo Q."/>
            <person name="Li W."/>
            <person name="Guo W."/>
            <person name="Chen H."/>
            <person name="Zhou L."/>
            <person name="Ni X."/>
            <person name="Tian J."/>
            <person name="Zhou Y."/>
            <person name="Sheng Y."/>
            <person name="Liu T."/>
            <person name="Pan Y."/>
            <person name="Xia L."/>
            <person name="Li J."/>
            <person name="Zhao F."/>
            <person name="Cao W."/>
        </authorList>
    </citation>
    <scope>NUCLEOTIDE SEQUENCE</scope>
    <source>
        <strain evidence="1">Hyas-2018</strain>
    </source>
</reference>
<protein>
    <submittedName>
        <fullName evidence="1">Uncharacterized protein</fullName>
    </submittedName>
</protein>